<evidence type="ECO:0000256" key="1">
    <source>
        <dbReference type="SAM" id="MobiDB-lite"/>
    </source>
</evidence>
<evidence type="ECO:0000313" key="3">
    <source>
        <dbReference type="Proteomes" id="UP001066276"/>
    </source>
</evidence>
<feature type="region of interest" description="Disordered" evidence="1">
    <location>
        <begin position="48"/>
        <end position="68"/>
    </location>
</feature>
<gene>
    <name evidence="2" type="ORF">NDU88_002747</name>
</gene>
<reference evidence="2" key="1">
    <citation type="journal article" date="2022" name="bioRxiv">
        <title>Sequencing and chromosome-scale assembly of the giantPleurodeles waltlgenome.</title>
        <authorList>
            <person name="Brown T."/>
            <person name="Elewa A."/>
            <person name="Iarovenko S."/>
            <person name="Subramanian E."/>
            <person name="Araus A.J."/>
            <person name="Petzold A."/>
            <person name="Susuki M."/>
            <person name="Suzuki K.-i.T."/>
            <person name="Hayashi T."/>
            <person name="Toyoda A."/>
            <person name="Oliveira C."/>
            <person name="Osipova E."/>
            <person name="Leigh N.D."/>
            <person name="Simon A."/>
            <person name="Yun M.H."/>
        </authorList>
    </citation>
    <scope>NUCLEOTIDE SEQUENCE</scope>
    <source>
        <strain evidence="2">20211129_DDA</strain>
        <tissue evidence="2">Liver</tissue>
    </source>
</reference>
<dbReference type="EMBL" id="JANPWB010000015">
    <property type="protein sequence ID" value="KAJ1089596.1"/>
    <property type="molecule type" value="Genomic_DNA"/>
</dbReference>
<dbReference type="AlphaFoldDB" id="A0AAV7LDA9"/>
<feature type="compositionally biased region" description="Low complexity" evidence="1">
    <location>
        <begin position="48"/>
        <end position="57"/>
    </location>
</feature>
<comment type="caution">
    <text evidence="2">The sequence shown here is derived from an EMBL/GenBank/DDBJ whole genome shotgun (WGS) entry which is preliminary data.</text>
</comment>
<sequence length="79" mass="8341">MRAGLRPQEGVVEAFGGRGFPQAAMGRNKQQPPVKAQITMDQYTFPATTEGEAGAAGSPLKSTTPRPDLEAILKAIQDS</sequence>
<protein>
    <submittedName>
        <fullName evidence="2">Uncharacterized protein</fullName>
    </submittedName>
</protein>
<organism evidence="2 3">
    <name type="scientific">Pleurodeles waltl</name>
    <name type="common">Iberian ribbed newt</name>
    <dbReference type="NCBI Taxonomy" id="8319"/>
    <lineage>
        <taxon>Eukaryota</taxon>
        <taxon>Metazoa</taxon>
        <taxon>Chordata</taxon>
        <taxon>Craniata</taxon>
        <taxon>Vertebrata</taxon>
        <taxon>Euteleostomi</taxon>
        <taxon>Amphibia</taxon>
        <taxon>Batrachia</taxon>
        <taxon>Caudata</taxon>
        <taxon>Salamandroidea</taxon>
        <taxon>Salamandridae</taxon>
        <taxon>Pleurodelinae</taxon>
        <taxon>Pleurodeles</taxon>
    </lineage>
</organism>
<evidence type="ECO:0000313" key="2">
    <source>
        <dbReference type="EMBL" id="KAJ1089596.1"/>
    </source>
</evidence>
<accession>A0AAV7LDA9</accession>
<keyword evidence="3" id="KW-1185">Reference proteome</keyword>
<dbReference type="Proteomes" id="UP001066276">
    <property type="component" value="Chromosome 11"/>
</dbReference>
<name>A0AAV7LDA9_PLEWA</name>
<proteinExistence type="predicted"/>